<dbReference type="InterPro" id="IPR000086">
    <property type="entry name" value="NUDIX_hydrolase_dom"/>
</dbReference>
<dbReference type="KEGG" id="goy:GLS_c03560"/>
<dbReference type="SUPFAM" id="SSF55811">
    <property type="entry name" value="Nudix"/>
    <property type="match status" value="1"/>
</dbReference>
<evidence type="ECO:0000256" key="4">
    <source>
        <dbReference type="HAMAP-Rule" id="MF_00298"/>
    </source>
</evidence>
<dbReference type="AlphaFoldDB" id="A0A067Z1L0"/>
<dbReference type="CDD" id="cd03671">
    <property type="entry name" value="NUDIX_Ap4A_hydrolase_plant_like"/>
    <property type="match status" value="1"/>
</dbReference>
<comment type="cofactor">
    <cofactor evidence="4">
        <name>a divalent metal cation</name>
        <dbReference type="ChEBI" id="CHEBI:60240"/>
    </cofactor>
</comment>
<dbReference type="RefSeq" id="WP_041110812.1">
    <property type="nucleotide sequence ID" value="NZ_CP004373.1"/>
</dbReference>
<dbReference type="GO" id="GO:0008893">
    <property type="term" value="F:guanosine-3',5'-bis(diphosphate) 3'-diphosphatase activity"/>
    <property type="evidence" value="ECO:0007669"/>
    <property type="project" value="TreeGrafter"/>
</dbReference>
<dbReference type="InterPro" id="IPR020476">
    <property type="entry name" value="Nudix_hydrolase"/>
</dbReference>
<reference evidence="6 7" key="1">
    <citation type="journal article" date="2015" name="Appl. Microbiol. Biotechnol.">
        <title>The consequence of an additional NADH dehydrogenase paralog on the growth of Gluconobacter oxydans DSM3504.</title>
        <authorList>
            <person name="Kostner D."/>
            <person name="Luchterhand B."/>
            <person name="Junker A."/>
            <person name="Volland S."/>
            <person name="Daniel R."/>
            <person name="Buchs J."/>
            <person name="Liebl W."/>
            <person name="Ehrenreich A."/>
        </authorList>
    </citation>
    <scope>NUCLEOTIDE SEQUENCE [LARGE SCALE GENOMIC DNA]</scope>
    <source>
        <strain evidence="6">DSM 3504</strain>
    </source>
</reference>
<evidence type="ECO:0000313" key="6">
    <source>
        <dbReference type="EMBL" id="AHK70273.1"/>
    </source>
</evidence>
<accession>A0A067Z1L0</accession>
<dbReference type="PANTHER" id="PTHR11839">
    <property type="entry name" value="UDP/ADP-SUGAR PYROPHOSPHATASE"/>
    <property type="match status" value="1"/>
</dbReference>
<name>A0A067Z1L0_GLUOY</name>
<dbReference type="GO" id="GO:0006753">
    <property type="term" value="P:nucleoside phosphate metabolic process"/>
    <property type="evidence" value="ECO:0007669"/>
    <property type="project" value="TreeGrafter"/>
</dbReference>
<feature type="domain" description="Nudix hydrolase" evidence="5">
    <location>
        <begin position="8"/>
        <end position="151"/>
    </location>
</feature>
<dbReference type="Proteomes" id="UP000031656">
    <property type="component" value="Chromosome"/>
</dbReference>
<dbReference type="HAMAP" id="MF_00298">
    <property type="entry name" value="Nudix_RppH"/>
    <property type="match status" value="1"/>
</dbReference>
<keyword evidence="3 4" id="KW-0378">Hydrolase</keyword>
<comment type="cofactor">
    <cofactor evidence="2">
        <name>Mg(2+)</name>
        <dbReference type="ChEBI" id="CHEBI:18420"/>
    </cofactor>
</comment>
<dbReference type="InterPro" id="IPR015797">
    <property type="entry name" value="NUDIX_hydrolase-like_dom_sf"/>
</dbReference>
<dbReference type="InterPro" id="IPR022927">
    <property type="entry name" value="RppH"/>
</dbReference>
<dbReference type="PROSITE" id="PS51462">
    <property type="entry name" value="NUDIX"/>
    <property type="match status" value="1"/>
</dbReference>
<sequence>MTDPMTLPYRPNVGIALFNRDGKLFIARRTDLPGDVWQCPQGGIDEGETPQVAALREMGEEIGTQNARILAERSGWLSYDLPSDLIGKALGGRFRGQTQKWFVMGYEGQDSDIRLDLQDPPEFDAWEWVEPQAVLKRNLGFKKALYTDLIPELAALFQAAARDWVRTSRA</sequence>
<evidence type="ECO:0000256" key="3">
    <source>
        <dbReference type="ARBA" id="ARBA00022801"/>
    </source>
</evidence>
<dbReference type="GO" id="GO:0034432">
    <property type="term" value="F:bis(5'-adenosyl)-pentaphosphatase activity"/>
    <property type="evidence" value="ECO:0007669"/>
    <property type="project" value="TreeGrafter"/>
</dbReference>
<organism evidence="6 7">
    <name type="scientific">Gluconobacter oxydans DSM 3504</name>
    <dbReference type="NCBI Taxonomy" id="1288313"/>
    <lineage>
        <taxon>Bacteria</taxon>
        <taxon>Pseudomonadati</taxon>
        <taxon>Pseudomonadota</taxon>
        <taxon>Alphaproteobacteria</taxon>
        <taxon>Acetobacterales</taxon>
        <taxon>Acetobacteraceae</taxon>
        <taxon>Gluconobacter</taxon>
    </lineage>
</organism>
<gene>
    <name evidence="4 6" type="primary">rppH</name>
    <name evidence="4" type="synonym">nudH</name>
    <name evidence="6" type="ORF">GLS_c03560</name>
</gene>
<evidence type="ECO:0000259" key="5">
    <source>
        <dbReference type="PROSITE" id="PS51462"/>
    </source>
</evidence>
<protein>
    <recommendedName>
        <fullName evidence="4">RNA pyrophosphohydrolase</fullName>
        <ecNumber evidence="4">3.6.1.-</ecNumber>
    </recommendedName>
    <alternativeName>
        <fullName evidence="4">(Di)nucleoside polyphosphate hydrolase</fullName>
    </alternativeName>
</protein>
<dbReference type="PRINTS" id="PR00502">
    <property type="entry name" value="NUDIXFAMILY"/>
</dbReference>
<dbReference type="GeneID" id="56904602"/>
<dbReference type="HOGENOM" id="CLU_087195_3_0_5"/>
<dbReference type="EMBL" id="CP004373">
    <property type="protein sequence ID" value="AHK70273.1"/>
    <property type="molecule type" value="Genomic_DNA"/>
</dbReference>
<dbReference type="GO" id="GO:0019693">
    <property type="term" value="P:ribose phosphate metabolic process"/>
    <property type="evidence" value="ECO:0007669"/>
    <property type="project" value="TreeGrafter"/>
</dbReference>
<dbReference type="Gene3D" id="3.90.79.10">
    <property type="entry name" value="Nucleoside Triphosphate Pyrophosphohydrolase"/>
    <property type="match status" value="1"/>
</dbReference>
<comment type="function">
    <text evidence="4">Accelerates the degradation of transcripts by removing pyrophosphate from the 5'-end of triphosphorylated RNA, leading to a more labile monophosphorylated state that can stimulate subsequent ribonuclease cleavage.</text>
</comment>
<feature type="short sequence motif" description="Nudix box" evidence="4">
    <location>
        <begin position="42"/>
        <end position="63"/>
    </location>
</feature>
<dbReference type="PROSITE" id="PS00893">
    <property type="entry name" value="NUDIX_BOX"/>
    <property type="match status" value="1"/>
</dbReference>
<evidence type="ECO:0000313" key="7">
    <source>
        <dbReference type="Proteomes" id="UP000031656"/>
    </source>
</evidence>
<comment type="similarity">
    <text evidence="4">Belongs to the Nudix hydrolase family. RppH subfamily.</text>
</comment>
<dbReference type="EC" id="3.6.1.-" evidence="4"/>
<evidence type="ECO:0000256" key="1">
    <source>
        <dbReference type="ARBA" id="ARBA00001936"/>
    </source>
</evidence>
<dbReference type="InterPro" id="IPR020084">
    <property type="entry name" value="NUDIX_hydrolase_CS"/>
</dbReference>
<dbReference type="PANTHER" id="PTHR11839:SF30">
    <property type="entry name" value="NUDIX HYDROLASE 25"/>
    <property type="match status" value="1"/>
</dbReference>
<dbReference type="Pfam" id="PF00293">
    <property type="entry name" value="NUDIX"/>
    <property type="match status" value="1"/>
</dbReference>
<comment type="cofactor">
    <cofactor evidence="1">
        <name>Mn(2+)</name>
        <dbReference type="ChEBI" id="CHEBI:29035"/>
    </cofactor>
</comment>
<evidence type="ECO:0000256" key="2">
    <source>
        <dbReference type="ARBA" id="ARBA00001946"/>
    </source>
</evidence>
<proteinExistence type="inferred from homology"/>
<dbReference type="NCBIfam" id="NF001938">
    <property type="entry name" value="PRK00714.1-5"/>
    <property type="match status" value="1"/>
</dbReference>